<gene>
    <name evidence="2" type="ORF">HHU12_11810</name>
</gene>
<accession>A0A7X9P315</accession>
<sequence length="301" mass="34948">MRKLQLSLLLIFIVTACHIKPQTLDVQGHRGCRGIYPENTNEAFLKALEIGVTTLEMDVVISKDKKVVVSHEPYFSHEIAIKPDGQKVTKEEELQQNLYQMNYEEIKKYDVGSRKHPRFPNQKKIKTYKPLLGEVIEKAEAYADSKEIKKPFYNIEIKRGPQYDNIYHPEVEEFVQLVLDKINQYKIKDRLTIQSFDVGALQEVKKVAPEIQTVLLIENENSFEENLELLGFEPNVYSPDFKYVTSDLATKCHQKNIKLIPWTVNDEDDMQEMIHLGVDGIITDFPLRLNNVIEEEGIKRL</sequence>
<dbReference type="AlphaFoldDB" id="A0A7X9P315"/>
<feature type="domain" description="GP-PDE" evidence="1">
    <location>
        <begin position="24"/>
        <end position="293"/>
    </location>
</feature>
<protein>
    <submittedName>
        <fullName evidence="2">Glycerophosphodiester phosphodiesterase</fullName>
    </submittedName>
</protein>
<keyword evidence="3" id="KW-1185">Reference proteome</keyword>
<evidence type="ECO:0000259" key="1">
    <source>
        <dbReference type="PROSITE" id="PS51704"/>
    </source>
</evidence>
<dbReference type="Pfam" id="PF03009">
    <property type="entry name" value="GDPD"/>
    <property type="match status" value="1"/>
</dbReference>
<organism evidence="2 3">
    <name type="scientific">Flammeovirga aprica JL-4</name>
    <dbReference type="NCBI Taxonomy" id="694437"/>
    <lineage>
        <taxon>Bacteria</taxon>
        <taxon>Pseudomonadati</taxon>
        <taxon>Bacteroidota</taxon>
        <taxon>Cytophagia</taxon>
        <taxon>Cytophagales</taxon>
        <taxon>Flammeovirgaceae</taxon>
        <taxon>Flammeovirga</taxon>
    </lineage>
</organism>
<dbReference type="InterPro" id="IPR030395">
    <property type="entry name" value="GP_PDE_dom"/>
</dbReference>
<dbReference type="SUPFAM" id="SSF51695">
    <property type="entry name" value="PLC-like phosphodiesterases"/>
    <property type="match status" value="1"/>
</dbReference>
<evidence type="ECO:0000313" key="2">
    <source>
        <dbReference type="EMBL" id="NME68648.1"/>
    </source>
</evidence>
<dbReference type="PANTHER" id="PTHR46211:SF14">
    <property type="entry name" value="GLYCEROPHOSPHODIESTER PHOSPHODIESTERASE"/>
    <property type="match status" value="1"/>
</dbReference>
<dbReference type="RefSeq" id="WP_169656949.1">
    <property type="nucleotide sequence ID" value="NZ_JABANE010000026.1"/>
</dbReference>
<name>A0A7X9P315_9BACT</name>
<proteinExistence type="predicted"/>
<dbReference type="Proteomes" id="UP000576082">
    <property type="component" value="Unassembled WGS sequence"/>
</dbReference>
<comment type="caution">
    <text evidence="2">The sequence shown here is derived from an EMBL/GenBank/DDBJ whole genome shotgun (WGS) entry which is preliminary data.</text>
</comment>
<dbReference type="PANTHER" id="PTHR46211">
    <property type="entry name" value="GLYCEROPHOSPHORYL DIESTER PHOSPHODIESTERASE"/>
    <property type="match status" value="1"/>
</dbReference>
<dbReference type="Gene3D" id="3.20.20.190">
    <property type="entry name" value="Phosphatidylinositol (PI) phosphodiesterase"/>
    <property type="match status" value="1"/>
</dbReference>
<dbReference type="InterPro" id="IPR017946">
    <property type="entry name" value="PLC-like_Pdiesterase_TIM-brl"/>
</dbReference>
<reference evidence="2 3" key="1">
    <citation type="submission" date="2020-04" db="EMBL/GenBank/DDBJ databases">
        <title>Flammeovirga sp. SR4, a novel species isolated from seawater.</title>
        <authorList>
            <person name="Wang X."/>
        </authorList>
    </citation>
    <scope>NUCLEOTIDE SEQUENCE [LARGE SCALE GENOMIC DNA]</scope>
    <source>
        <strain evidence="2 3">ATCC 23126</strain>
    </source>
</reference>
<dbReference type="PROSITE" id="PS51704">
    <property type="entry name" value="GP_PDE"/>
    <property type="match status" value="1"/>
</dbReference>
<dbReference type="GO" id="GO:0008081">
    <property type="term" value="F:phosphoric diester hydrolase activity"/>
    <property type="evidence" value="ECO:0007669"/>
    <property type="project" value="InterPro"/>
</dbReference>
<dbReference type="GO" id="GO:0006629">
    <property type="term" value="P:lipid metabolic process"/>
    <property type="evidence" value="ECO:0007669"/>
    <property type="project" value="InterPro"/>
</dbReference>
<dbReference type="EMBL" id="JABANE010000026">
    <property type="protein sequence ID" value="NME68648.1"/>
    <property type="molecule type" value="Genomic_DNA"/>
</dbReference>
<evidence type="ECO:0000313" key="3">
    <source>
        <dbReference type="Proteomes" id="UP000576082"/>
    </source>
</evidence>
<dbReference type="PROSITE" id="PS51257">
    <property type="entry name" value="PROKAR_LIPOPROTEIN"/>
    <property type="match status" value="1"/>
</dbReference>
<dbReference type="CDD" id="cd08567">
    <property type="entry name" value="GDPD_SpGDE_like"/>
    <property type="match status" value="1"/>
</dbReference>